<protein>
    <recommendedName>
        <fullName evidence="4">Thioredoxin domain-containing protein</fullName>
    </recommendedName>
</protein>
<dbReference type="RefSeq" id="WP_106301386.1">
    <property type="nucleotide sequence ID" value="NZ_PVWO01000046.1"/>
</dbReference>
<accession>A0A2T1GK12</accession>
<dbReference type="Proteomes" id="UP000238937">
    <property type="component" value="Unassembled WGS sequence"/>
</dbReference>
<reference evidence="2 3" key="1">
    <citation type="submission" date="2018-03" db="EMBL/GenBank/DDBJ databases">
        <title>The ancient ancestry and fast evolution of plastids.</title>
        <authorList>
            <person name="Moore K.R."/>
            <person name="Magnabosco C."/>
            <person name="Momper L."/>
            <person name="Gold D.A."/>
            <person name="Bosak T."/>
            <person name="Fournier G.P."/>
        </authorList>
    </citation>
    <scope>NUCLEOTIDE SEQUENCE [LARGE SCALE GENOMIC DNA]</scope>
    <source>
        <strain evidence="2 3">CCALA 037</strain>
    </source>
</reference>
<dbReference type="Gene3D" id="3.40.30.10">
    <property type="entry name" value="Glutaredoxin"/>
    <property type="match status" value="1"/>
</dbReference>
<name>A0A2T1GK12_9CYAN</name>
<evidence type="ECO:0000313" key="3">
    <source>
        <dbReference type="Proteomes" id="UP000238937"/>
    </source>
</evidence>
<gene>
    <name evidence="2" type="ORF">C7B77_05835</name>
</gene>
<sequence length="182" mass="19640">MRSKLLLESTAAKVAKSVALSLTIGILTGSGVRAQPNPSVPEPSVPTVTPAPSLDVPPSGNNPPKPLDNQSKSIKVDTVSGAAETALVEYLAAKNVKFYGAYWCDHCHKQKALFGATAAAKLTYIECAADGENSQRKLCKQNNIKMFPTWEIDGRYYPGTKDLKELAKMSGYQGSTDFKYQK</sequence>
<feature type="region of interest" description="Disordered" evidence="1">
    <location>
        <begin position="33"/>
        <end position="72"/>
    </location>
</feature>
<comment type="caution">
    <text evidence="2">The sequence shown here is derived from an EMBL/GenBank/DDBJ whole genome shotgun (WGS) entry which is preliminary data.</text>
</comment>
<dbReference type="PANTHER" id="PTHR34573">
    <property type="entry name" value="VKC DOMAIN-CONTAINING PROTEIN"/>
    <property type="match status" value="1"/>
</dbReference>
<dbReference type="SUPFAM" id="SSF52833">
    <property type="entry name" value="Thioredoxin-like"/>
    <property type="match status" value="1"/>
</dbReference>
<dbReference type="EMBL" id="PVWO01000046">
    <property type="protein sequence ID" value="PSB58154.1"/>
    <property type="molecule type" value="Genomic_DNA"/>
</dbReference>
<dbReference type="InterPro" id="IPR036249">
    <property type="entry name" value="Thioredoxin-like_sf"/>
</dbReference>
<dbReference type="PANTHER" id="PTHR34573:SF1">
    <property type="entry name" value="VITAMIN K EPOXIDE REDUCTASE DOMAIN-CONTAINING PROTEIN"/>
    <property type="match status" value="1"/>
</dbReference>
<evidence type="ECO:0000313" key="2">
    <source>
        <dbReference type="EMBL" id="PSB58154.1"/>
    </source>
</evidence>
<evidence type="ECO:0000256" key="1">
    <source>
        <dbReference type="SAM" id="MobiDB-lite"/>
    </source>
</evidence>
<evidence type="ECO:0008006" key="4">
    <source>
        <dbReference type="Google" id="ProtNLM"/>
    </source>
</evidence>
<dbReference type="AlphaFoldDB" id="A0A2T1GK12"/>
<organism evidence="2 3">
    <name type="scientific">Chamaesiphon polymorphus CCALA 037</name>
    <dbReference type="NCBI Taxonomy" id="2107692"/>
    <lineage>
        <taxon>Bacteria</taxon>
        <taxon>Bacillati</taxon>
        <taxon>Cyanobacteriota</taxon>
        <taxon>Cyanophyceae</taxon>
        <taxon>Gomontiellales</taxon>
        <taxon>Chamaesiphonaceae</taxon>
        <taxon>Chamaesiphon</taxon>
    </lineage>
</organism>
<dbReference type="OrthoDB" id="185994at2"/>
<proteinExistence type="predicted"/>
<keyword evidence="3" id="KW-1185">Reference proteome</keyword>